<evidence type="ECO:0000313" key="3">
    <source>
        <dbReference type="Proteomes" id="UP000298663"/>
    </source>
</evidence>
<keyword evidence="1" id="KW-0472">Membrane</keyword>
<name>A0A4U8UZW9_STECR</name>
<evidence type="ECO:0000256" key="1">
    <source>
        <dbReference type="SAM" id="Phobius"/>
    </source>
</evidence>
<dbReference type="EMBL" id="CM016762">
    <property type="protein sequence ID" value="TMS38519.1"/>
    <property type="molecule type" value="Genomic_DNA"/>
</dbReference>
<gene>
    <name evidence="2" type="ORF">L596_005226</name>
</gene>
<dbReference type="EMBL" id="AZBU02000001">
    <property type="protein sequence ID" value="TMS38519.1"/>
    <property type="molecule type" value="Genomic_DNA"/>
</dbReference>
<reference evidence="2 3" key="1">
    <citation type="journal article" date="2015" name="Genome Biol.">
        <title>Comparative genomics of Steinernema reveals deeply conserved gene regulatory networks.</title>
        <authorList>
            <person name="Dillman A.R."/>
            <person name="Macchietto M."/>
            <person name="Porter C.F."/>
            <person name="Rogers A."/>
            <person name="Williams B."/>
            <person name="Antoshechkin I."/>
            <person name="Lee M.M."/>
            <person name="Goodwin Z."/>
            <person name="Lu X."/>
            <person name="Lewis E.E."/>
            <person name="Goodrich-Blair H."/>
            <person name="Stock S.P."/>
            <person name="Adams B.J."/>
            <person name="Sternberg P.W."/>
            <person name="Mortazavi A."/>
        </authorList>
    </citation>
    <scope>NUCLEOTIDE SEQUENCE [LARGE SCALE GENOMIC DNA]</scope>
    <source>
        <strain evidence="2 3">ALL</strain>
    </source>
</reference>
<dbReference type="AlphaFoldDB" id="A0A4U8UZW9"/>
<feature type="transmembrane region" description="Helical" evidence="1">
    <location>
        <begin position="20"/>
        <end position="40"/>
    </location>
</feature>
<dbReference type="Proteomes" id="UP000298663">
    <property type="component" value="Chromosome X"/>
</dbReference>
<reference evidence="2 3" key="2">
    <citation type="journal article" date="2019" name="G3 (Bethesda)">
        <title>Hybrid Assembly of the Genome of the Entomopathogenic Nematode Steinernema carpocapsae Identifies the X-Chromosome.</title>
        <authorList>
            <person name="Serra L."/>
            <person name="Macchietto M."/>
            <person name="Macias-Munoz A."/>
            <person name="McGill C.J."/>
            <person name="Rodriguez I.M."/>
            <person name="Rodriguez B."/>
            <person name="Murad R."/>
            <person name="Mortazavi A."/>
        </authorList>
    </citation>
    <scope>NUCLEOTIDE SEQUENCE [LARGE SCALE GENOMIC DNA]</scope>
    <source>
        <strain evidence="2 3">ALL</strain>
    </source>
</reference>
<accession>A0A4U8UZW9</accession>
<keyword evidence="3" id="KW-1185">Reference proteome</keyword>
<organism evidence="2 3">
    <name type="scientific">Steinernema carpocapsae</name>
    <name type="common">Entomopathogenic nematode</name>
    <dbReference type="NCBI Taxonomy" id="34508"/>
    <lineage>
        <taxon>Eukaryota</taxon>
        <taxon>Metazoa</taxon>
        <taxon>Ecdysozoa</taxon>
        <taxon>Nematoda</taxon>
        <taxon>Chromadorea</taxon>
        <taxon>Rhabditida</taxon>
        <taxon>Tylenchina</taxon>
        <taxon>Panagrolaimomorpha</taxon>
        <taxon>Strongyloidoidea</taxon>
        <taxon>Steinernematidae</taxon>
        <taxon>Steinernema</taxon>
    </lineage>
</organism>
<comment type="caution">
    <text evidence="2">The sequence shown here is derived from an EMBL/GenBank/DDBJ whole genome shotgun (WGS) entry which is preliminary data.</text>
</comment>
<sequence length="73" mass="8385">MSTDYRYPLIFTFRDLMYVSLRIFMNLILYPVSSSLVCWLRTQLSASASVPRRDRTPCPSSAPCIEPPSCSLY</sequence>
<proteinExistence type="predicted"/>
<protein>
    <submittedName>
        <fullName evidence="2">Uncharacterized protein</fullName>
    </submittedName>
</protein>
<evidence type="ECO:0000313" key="2">
    <source>
        <dbReference type="EMBL" id="TMS38519.1"/>
    </source>
</evidence>
<keyword evidence="1" id="KW-0812">Transmembrane</keyword>
<keyword evidence="1" id="KW-1133">Transmembrane helix</keyword>